<name>A0A7T8K8L7_CALRO</name>
<dbReference type="EMBL" id="CP045895">
    <property type="protein sequence ID" value="QQP49271.1"/>
    <property type="molecule type" value="Genomic_DNA"/>
</dbReference>
<dbReference type="GO" id="GO:0016791">
    <property type="term" value="F:phosphatase activity"/>
    <property type="evidence" value="ECO:0007669"/>
    <property type="project" value="UniProtKB-ARBA"/>
</dbReference>
<organism evidence="1 2">
    <name type="scientific">Caligus rogercresseyi</name>
    <name type="common">Sea louse</name>
    <dbReference type="NCBI Taxonomy" id="217165"/>
    <lineage>
        <taxon>Eukaryota</taxon>
        <taxon>Metazoa</taxon>
        <taxon>Ecdysozoa</taxon>
        <taxon>Arthropoda</taxon>
        <taxon>Crustacea</taxon>
        <taxon>Multicrustacea</taxon>
        <taxon>Hexanauplia</taxon>
        <taxon>Copepoda</taxon>
        <taxon>Siphonostomatoida</taxon>
        <taxon>Caligidae</taxon>
        <taxon>Caligus</taxon>
    </lineage>
</organism>
<proteinExistence type="predicted"/>
<dbReference type="InterPro" id="IPR029033">
    <property type="entry name" value="His_PPase_superfam"/>
</dbReference>
<dbReference type="Proteomes" id="UP000595437">
    <property type="component" value="Chromosome 6"/>
</dbReference>
<evidence type="ECO:0000313" key="1">
    <source>
        <dbReference type="EMBL" id="QQP49271.1"/>
    </source>
</evidence>
<reference evidence="2" key="1">
    <citation type="submission" date="2021-01" db="EMBL/GenBank/DDBJ databases">
        <title>Caligus Genome Assembly.</title>
        <authorList>
            <person name="Gallardo-Escarate C."/>
        </authorList>
    </citation>
    <scope>NUCLEOTIDE SEQUENCE [LARGE SCALE GENOMIC DNA]</scope>
</reference>
<evidence type="ECO:0000313" key="2">
    <source>
        <dbReference type="Proteomes" id="UP000595437"/>
    </source>
</evidence>
<accession>A0A7T8K8L7</accession>
<dbReference type="Gene3D" id="3.40.50.1240">
    <property type="entry name" value="Phosphoglycerate mutase-like"/>
    <property type="match status" value="1"/>
</dbReference>
<dbReference type="AlphaFoldDB" id="A0A7T8K8L7"/>
<sequence length="50" mass="5797">MPSECTVITSWFLIRHGTRYPGKRTMARFTEGLNELRIIYDALLGRLNTP</sequence>
<protein>
    <recommendedName>
        <fullName evidence="3">Multiple inositol polyphosphate phosphatase 1</fullName>
    </recommendedName>
</protein>
<evidence type="ECO:0008006" key="3">
    <source>
        <dbReference type="Google" id="ProtNLM"/>
    </source>
</evidence>
<keyword evidence="2" id="KW-1185">Reference proteome</keyword>
<gene>
    <name evidence="1" type="ORF">FKW44_009866</name>
</gene>
<dbReference type="OrthoDB" id="6509975at2759"/>